<protein>
    <submittedName>
        <fullName evidence="2">Uncharacterized protein</fullName>
    </submittedName>
</protein>
<dbReference type="EMBL" id="ML742133">
    <property type="protein sequence ID" value="KAE8149130.1"/>
    <property type="molecule type" value="Genomic_DNA"/>
</dbReference>
<evidence type="ECO:0000313" key="2">
    <source>
        <dbReference type="EMBL" id="KAE8149130.1"/>
    </source>
</evidence>
<reference evidence="2 3" key="1">
    <citation type="submission" date="2019-04" db="EMBL/GenBank/DDBJ databases">
        <title>Friends and foes A comparative genomics study of 23 Aspergillus species from section Flavi.</title>
        <authorList>
            <consortium name="DOE Joint Genome Institute"/>
            <person name="Kjaerbolling I."/>
            <person name="Vesth T."/>
            <person name="Frisvad J.C."/>
            <person name="Nybo J.L."/>
            <person name="Theobald S."/>
            <person name="Kildgaard S."/>
            <person name="Isbrandt T."/>
            <person name="Kuo A."/>
            <person name="Sato A."/>
            <person name="Lyhne E.K."/>
            <person name="Kogle M.E."/>
            <person name="Wiebenga A."/>
            <person name="Kun R.S."/>
            <person name="Lubbers R.J."/>
            <person name="Makela M.R."/>
            <person name="Barry K."/>
            <person name="Chovatia M."/>
            <person name="Clum A."/>
            <person name="Daum C."/>
            <person name="Haridas S."/>
            <person name="He G."/>
            <person name="LaButti K."/>
            <person name="Lipzen A."/>
            <person name="Mondo S."/>
            <person name="Riley R."/>
            <person name="Salamov A."/>
            <person name="Simmons B.A."/>
            <person name="Magnuson J.K."/>
            <person name="Henrissat B."/>
            <person name="Mortensen U.H."/>
            <person name="Larsen T.O."/>
            <person name="Devries R.P."/>
            <person name="Grigoriev I.V."/>
            <person name="Machida M."/>
            <person name="Baker S.E."/>
            <person name="Andersen M.R."/>
        </authorList>
    </citation>
    <scope>NUCLEOTIDE SEQUENCE [LARGE SCALE GENOMIC DNA]</scope>
    <source>
        <strain evidence="2 3">IBT 18842</strain>
    </source>
</reference>
<accession>A0A5N6TS50</accession>
<evidence type="ECO:0000256" key="1">
    <source>
        <dbReference type="SAM" id="MobiDB-lite"/>
    </source>
</evidence>
<dbReference type="AlphaFoldDB" id="A0A5N6TS50"/>
<dbReference type="Proteomes" id="UP000325780">
    <property type="component" value="Unassembled WGS sequence"/>
</dbReference>
<name>A0A5N6TS50_ASPAV</name>
<organism evidence="2 3">
    <name type="scientific">Aspergillus avenaceus</name>
    <dbReference type="NCBI Taxonomy" id="36643"/>
    <lineage>
        <taxon>Eukaryota</taxon>
        <taxon>Fungi</taxon>
        <taxon>Dikarya</taxon>
        <taxon>Ascomycota</taxon>
        <taxon>Pezizomycotina</taxon>
        <taxon>Eurotiomycetes</taxon>
        <taxon>Eurotiomycetidae</taxon>
        <taxon>Eurotiales</taxon>
        <taxon>Aspergillaceae</taxon>
        <taxon>Aspergillus</taxon>
        <taxon>Aspergillus subgen. Circumdati</taxon>
    </lineage>
</organism>
<gene>
    <name evidence="2" type="ORF">BDV25DRAFT_6513</name>
</gene>
<keyword evidence="3" id="KW-1185">Reference proteome</keyword>
<feature type="region of interest" description="Disordered" evidence="1">
    <location>
        <begin position="34"/>
        <end position="62"/>
    </location>
</feature>
<evidence type="ECO:0000313" key="3">
    <source>
        <dbReference type="Proteomes" id="UP000325780"/>
    </source>
</evidence>
<sequence length="62" mass="7143">MQVVSTRNAILPKNENEKLIESVKKVKKQKERFIPGKFTPKERNRKGNKPPQESHIYPGGTL</sequence>
<proteinExistence type="predicted"/>